<feature type="transmembrane region" description="Helical" evidence="1">
    <location>
        <begin position="65"/>
        <end position="85"/>
    </location>
</feature>
<dbReference type="Proteomes" id="UP000263900">
    <property type="component" value="Chromosome"/>
</dbReference>
<keyword evidence="1" id="KW-1133">Transmembrane helix</keyword>
<evidence type="ECO:0000313" key="2">
    <source>
        <dbReference type="EMBL" id="AXY73008.1"/>
    </source>
</evidence>
<dbReference type="InterPro" id="IPR005325">
    <property type="entry name" value="DUF308_memb"/>
</dbReference>
<reference evidence="2 3" key="1">
    <citation type="submission" date="2018-09" db="EMBL/GenBank/DDBJ databases">
        <title>Genome sequencing of strain 6GH32-13.</title>
        <authorList>
            <person name="Weon H.-Y."/>
            <person name="Heo J."/>
            <person name="Kwon S.-W."/>
        </authorList>
    </citation>
    <scope>NUCLEOTIDE SEQUENCE [LARGE SCALE GENOMIC DNA]</scope>
    <source>
        <strain evidence="2 3">5GH32-13</strain>
    </source>
</reference>
<dbReference type="PANTHER" id="PTHR34989:SF1">
    <property type="entry name" value="PROTEIN HDED"/>
    <property type="match status" value="1"/>
</dbReference>
<dbReference type="AlphaFoldDB" id="A0A3B7MF99"/>
<dbReference type="PANTHER" id="PTHR34989">
    <property type="entry name" value="PROTEIN HDED"/>
    <property type="match status" value="1"/>
</dbReference>
<dbReference type="KEGG" id="pseg:D3H65_03050"/>
<keyword evidence="3" id="KW-1185">Reference proteome</keyword>
<name>A0A3B7MF99_9BACT</name>
<dbReference type="InterPro" id="IPR052712">
    <property type="entry name" value="Acid_resist_chaperone_HdeD"/>
</dbReference>
<evidence type="ECO:0000256" key="1">
    <source>
        <dbReference type="SAM" id="Phobius"/>
    </source>
</evidence>
<feature type="transmembrane region" description="Helical" evidence="1">
    <location>
        <begin position="124"/>
        <end position="142"/>
    </location>
</feature>
<proteinExistence type="predicted"/>
<keyword evidence="1" id="KW-0812">Transmembrane</keyword>
<dbReference type="Pfam" id="PF03729">
    <property type="entry name" value="DUF308"/>
    <property type="match status" value="2"/>
</dbReference>
<feature type="transmembrane region" description="Helical" evidence="1">
    <location>
        <begin position="91"/>
        <end position="112"/>
    </location>
</feature>
<organism evidence="2 3">
    <name type="scientific">Paraflavitalea soli</name>
    <dbReference type="NCBI Taxonomy" id="2315862"/>
    <lineage>
        <taxon>Bacteria</taxon>
        <taxon>Pseudomonadati</taxon>
        <taxon>Bacteroidota</taxon>
        <taxon>Chitinophagia</taxon>
        <taxon>Chitinophagales</taxon>
        <taxon>Chitinophagaceae</taxon>
        <taxon>Paraflavitalea</taxon>
    </lineage>
</organism>
<keyword evidence="1" id="KW-0472">Membrane</keyword>
<feature type="transmembrane region" description="Helical" evidence="1">
    <location>
        <begin position="38"/>
        <end position="58"/>
    </location>
</feature>
<protein>
    <submittedName>
        <fullName evidence="2">HdeD family acid-resistance protein</fullName>
    </submittedName>
</protein>
<sequence>MTPLFTQYWWIFLLRGLFAIILGIIALLIPGVTFTTLVIFLGAYMLVDGIFSVITAISGRKTMEYWGWVLTIGILSILAGIVTFMNPFVTGAALLYLVAFWAIVVGLLEIVVSIRLRKVITGEGWYILAGILGIAFGILIILNPIAGAITITLIFGFYALIFGFILLSFAMRLRRRHKEATQKHYPSATR</sequence>
<dbReference type="RefSeq" id="WP_119048846.1">
    <property type="nucleotide sequence ID" value="NZ_CP032157.1"/>
</dbReference>
<dbReference type="OrthoDB" id="7059775at2"/>
<accession>A0A3B7MF99</accession>
<feature type="transmembrane region" description="Helical" evidence="1">
    <location>
        <begin position="12"/>
        <end position="32"/>
    </location>
</feature>
<feature type="transmembrane region" description="Helical" evidence="1">
    <location>
        <begin position="148"/>
        <end position="169"/>
    </location>
</feature>
<gene>
    <name evidence="2" type="ORF">D3H65_03050</name>
</gene>
<evidence type="ECO:0000313" key="3">
    <source>
        <dbReference type="Proteomes" id="UP000263900"/>
    </source>
</evidence>
<dbReference type="EMBL" id="CP032157">
    <property type="protein sequence ID" value="AXY73008.1"/>
    <property type="molecule type" value="Genomic_DNA"/>
</dbReference>
<dbReference type="GO" id="GO:0005886">
    <property type="term" value="C:plasma membrane"/>
    <property type="evidence" value="ECO:0007669"/>
    <property type="project" value="TreeGrafter"/>
</dbReference>